<dbReference type="AlphaFoldDB" id="A0A897N1Z5"/>
<evidence type="ECO:0000256" key="1">
    <source>
        <dbReference type="SAM" id="Phobius"/>
    </source>
</evidence>
<dbReference type="EMBL" id="CP064787">
    <property type="protein sequence ID" value="QSG06972.1"/>
    <property type="molecule type" value="Genomic_DNA"/>
</dbReference>
<keyword evidence="1" id="KW-0472">Membrane</keyword>
<proteinExistence type="predicted"/>
<gene>
    <name evidence="2" type="ORF">HSR121_2652</name>
</gene>
<keyword evidence="1" id="KW-1133">Transmembrane helix</keyword>
<dbReference type="GeneID" id="68856199"/>
<sequence length="144" mass="14790">MSNQQVEDALLKADRWSKVIALFFAMGMFGLATLLTESFQLSAVVAAFGAIGVRIYVPYHVSVWGEDSGGIASQSYELTGNYHHGAAGIALVVASFAALAALVAGPSVHEIFATGTTSAVYGALGVALAVGAALFVLLRTALPS</sequence>
<feature type="transmembrane region" description="Helical" evidence="1">
    <location>
        <begin position="82"/>
        <end position="104"/>
    </location>
</feature>
<evidence type="ECO:0000313" key="3">
    <source>
        <dbReference type="Proteomes" id="UP000663525"/>
    </source>
</evidence>
<reference evidence="2" key="1">
    <citation type="submission" date="2020-11" db="EMBL/GenBank/DDBJ databases">
        <title>Carbohydrate-dependent, anaerobic sulfur respiration: A novel catabolism in halophilic archaea.</title>
        <authorList>
            <person name="Sorokin D.Y."/>
            <person name="Messina E."/>
            <person name="Smedile F."/>
            <person name="La Cono V."/>
            <person name="Hallsworth J.E."/>
            <person name="Yakimov M.M."/>
        </authorList>
    </citation>
    <scope>NUCLEOTIDE SEQUENCE</scope>
    <source>
        <strain evidence="2">HSR12-1</strain>
    </source>
</reference>
<feature type="transmembrane region" description="Helical" evidence="1">
    <location>
        <begin position="111"/>
        <end position="138"/>
    </location>
</feature>
<protein>
    <submittedName>
        <fullName evidence="2">Uncharacterized protein</fullName>
    </submittedName>
</protein>
<evidence type="ECO:0000313" key="2">
    <source>
        <dbReference type="EMBL" id="QSG06972.1"/>
    </source>
</evidence>
<feature type="transmembrane region" description="Helical" evidence="1">
    <location>
        <begin position="16"/>
        <end position="36"/>
    </location>
</feature>
<name>A0A897N1Z5_9EURY</name>
<keyword evidence="1" id="KW-0812">Transmembrane</keyword>
<dbReference type="Proteomes" id="UP000663525">
    <property type="component" value="Chromosome"/>
</dbReference>
<dbReference type="RefSeq" id="WP_229113445.1">
    <property type="nucleotide sequence ID" value="NZ_CP064787.1"/>
</dbReference>
<organism evidence="2 3">
    <name type="scientific">Halapricum desulfuricans</name>
    <dbReference type="NCBI Taxonomy" id="2841257"/>
    <lineage>
        <taxon>Archaea</taxon>
        <taxon>Methanobacteriati</taxon>
        <taxon>Methanobacteriota</taxon>
        <taxon>Stenosarchaea group</taxon>
        <taxon>Halobacteria</taxon>
        <taxon>Halobacteriales</taxon>
        <taxon>Haloarculaceae</taxon>
        <taxon>Halapricum</taxon>
    </lineage>
</organism>
<accession>A0A897N1Z5</accession>